<dbReference type="InterPro" id="IPR036097">
    <property type="entry name" value="HisK_dim/P_sf"/>
</dbReference>
<dbReference type="PANTHER" id="PTHR45339">
    <property type="entry name" value="HYBRID SIGNAL TRANSDUCTION HISTIDINE KINASE J"/>
    <property type="match status" value="1"/>
</dbReference>
<keyword evidence="26" id="KW-1185">Reference proteome</keyword>
<dbReference type="InterPro" id="IPR000700">
    <property type="entry name" value="PAS-assoc_C"/>
</dbReference>
<dbReference type="EC" id="2.7.13.3" evidence="3"/>
<protein>
    <recommendedName>
        <fullName evidence="15">Sensory/regulatory protein RpfC</fullName>
        <ecNumber evidence="3">2.7.13.3</ecNumber>
    </recommendedName>
</protein>
<dbReference type="Pfam" id="PF01627">
    <property type="entry name" value="Hpt"/>
    <property type="match status" value="1"/>
</dbReference>
<dbReference type="InterPro" id="IPR036641">
    <property type="entry name" value="HPT_dom_sf"/>
</dbReference>
<organism evidence="25 26">
    <name type="scientific">Oleiphilus messinensis</name>
    <dbReference type="NCBI Taxonomy" id="141451"/>
    <lineage>
        <taxon>Bacteria</taxon>
        <taxon>Pseudomonadati</taxon>
        <taxon>Pseudomonadota</taxon>
        <taxon>Gammaproteobacteria</taxon>
        <taxon>Oceanospirillales</taxon>
        <taxon>Oleiphilaceae</taxon>
        <taxon>Oleiphilus</taxon>
    </lineage>
</organism>
<evidence type="ECO:0000256" key="15">
    <source>
        <dbReference type="ARBA" id="ARBA00068150"/>
    </source>
</evidence>
<keyword evidence="10" id="KW-0067">ATP-binding</keyword>
<evidence type="ECO:0000259" key="22">
    <source>
        <dbReference type="PROSITE" id="PS50113"/>
    </source>
</evidence>
<keyword evidence="11 18" id="KW-1133">Transmembrane helix</keyword>
<dbReference type="InterPro" id="IPR003594">
    <property type="entry name" value="HATPase_dom"/>
</dbReference>
<keyword evidence="4" id="KW-1003">Cell membrane</keyword>
<evidence type="ECO:0000259" key="19">
    <source>
        <dbReference type="PROSITE" id="PS50109"/>
    </source>
</evidence>
<feature type="domain" description="PAS" evidence="21">
    <location>
        <begin position="284"/>
        <end position="357"/>
    </location>
</feature>
<evidence type="ECO:0000256" key="9">
    <source>
        <dbReference type="ARBA" id="ARBA00022777"/>
    </source>
</evidence>
<dbReference type="Pfam" id="PF00512">
    <property type="entry name" value="HisKA"/>
    <property type="match status" value="1"/>
</dbReference>
<accession>A0A1Y0IEY7</accession>
<keyword evidence="9 25" id="KW-0418">Kinase</keyword>
<feature type="domain" description="Response regulatory" evidence="20">
    <location>
        <begin position="685"/>
        <end position="801"/>
    </location>
</feature>
<dbReference type="InterPro" id="IPR035965">
    <property type="entry name" value="PAS-like_dom_sf"/>
</dbReference>
<evidence type="ECO:0000256" key="16">
    <source>
        <dbReference type="PROSITE-ProRule" id="PRU00110"/>
    </source>
</evidence>
<feature type="modified residue" description="4-aspartylphosphate" evidence="17">
    <location>
        <position position="734"/>
    </location>
</feature>
<dbReference type="NCBIfam" id="TIGR00229">
    <property type="entry name" value="sensory_box"/>
    <property type="match status" value="1"/>
</dbReference>
<dbReference type="Pfam" id="PF02518">
    <property type="entry name" value="HATPase_c"/>
    <property type="match status" value="1"/>
</dbReference>
<dbReference type="InterPro" id="IPR003661">
    <property type="entry name" value="HisK_dim/P_dom"/>
</dbReference>
<dbReference type="KEGG" id="ome:OLMES_5108"/>
<comment type="subcellular location">
    <subcellularLocation>
        <location evidence="2">Cell membrane</location>
        <topology evidence="2">Multi-pass membrane protein</topology>
    </subcellularLocation>
</comment>
<dbReference type="CDD" id="cd00130">
    <property type="entry name" value="PAS"/>
    <property type="match status" value="1"/>
</dbReference>
<dbReference type="SMART" id="SM00448">
    <property type="entry name" value="REC"/>
    <property type="match status" value="1"/>
</dbReference>
<dbReference type="PANTHER" id="PTHR45339:SF1">
    <property type="entry name" value="HYBRID SIGNAL TRANSDUCTION HISTIDINE KINASE J"/>
    <property type="match status" value="1"/>
</dbReference>
<dbReference type="SMART" id="SM00388">
    <property type="entry name" value="HisKA"/>
    <property type="match status" value="1"/>
</dbReference>
<evidence type="ECO:0000256" key="8">
    <source>
        <dbReference type="ARBA" id="ARBA00022741"/>
    </source>
</evidence>
<dbReference type="InterPro" id="IPR005467">
    <property type="entry name" value="His_kinase_dom"/>
</dbReference>
<evidence type="ECO:0000256" key="4">
    <source>
        <dbReference type="ARBA" id="ARBA00022475"/>
    </source>
</evidence>
<dbReference type="InterPro" id="IPR000014">
    <property type="entry name" value="PAS"/>
</dbReference>
<dbReference type="RefSeq" id="WP_157678586.1">
    <property type="nucleotide sequence ID" value="NZ_CP021425.1"/>
</dbReference>
<dbReference type="InterPro" id="IPR013655">
    <property type="entry name" value="PAS_fold_3"/>
</dbReference>
<evidence type="ECO:0000313" key="25">
    <source>
        <dbReference type="EMBL" id="ARU59092.1"/>
    </source>
</evidence>
<dbReference type="SUPFAM" id="SSF47226">
    <property type="entry name" value="Histidine-containing phosphotransfer domain, HPT domain"/>
    <property type="match status" value="1"/>
</dbReference>
<name>A0A1Y0IEY7_9GAMM</name>
<reference evidence="25 26" key="1">
    <citation type="submission" date="2017-05" db="EMBL/GenBank/DDBJ databases">
        <title>Genomic insights into alkan degradation activity of Oleiphilus messinensis.</title>
        <authorList>
            <person name="Kozyavkin S.A."/>
            <person name="Slesarev A.I."/>
            <person name="Golyshin P.N."/>
            <person name="Korzhenkov A."/>
            <person name="Golyshina O.N."/>
            <person name="Toshchakov S.V."/>
        </authorList>
    </citation>
    <scope>NUCLEOTIDE SEQUENCE [LARGE SCALE GENOMIC DNA]</scope>
    <source>
        <strain evidence="25 26">ME102</strain>
    </source>
</reference>
<dbReference type="PROSITE" id="PS50109">
    <property type="entry name" value="HIS_KIN"/>
    <property type="match status" value="1"/>
</dbReference>
<dbReference type="EMBL" id="CP021425">
    <property type="protein sequence ID" value="ARU59092.1"/>
    <property type="molecule type" value="Genomic_DNA"/>
</dbReference>
<evidence type="ECO:0000256" key="17">
    <source>
        <dbReference type="PROSITE-ProRule" id="PRU00169"/>
    </source>
</evidence>
<dbReference type="PRINTS" id="PR00344">
    <property type="entry name" value="BCTRLSENSOR"/>
</dbReference>
<dbReference type="SUPFAM" id="SSF55785">
    <property type="entry name" value="PYP-like sensor domain (PAS domain)"/>
    <property type="match status" value="1"/>
</dbReference>
<evidence type="ECO:0000256" key="6">
    <source>
        <dbReference type="ARBA" id="ARBA00022679"/>
    </source>
</evidence>
<evidence type="ECO:0000256" key="7">
    <source>
        <dbReference type="ARBA" id="ARBA00022692"/>
    </source>
</evidence>
<evidence type="ECO:0000256" key="2">
    <source>
        <dbReference type="ARBA" id="ARBA00004651"/>
    </source>
</evidence>
<evidence type="ECO:0000256" key="10">
    <source>
        <dbReference type="ARBA" id="ARBA00022840"/>
    </source>
</evidence>
<dbReference type="InterPro" id="IPR004358">
    <property type="entry name" value="Sig_transdc_His_kin-like_C"/>
</dbReference>
<dbReference type="SUPFAM" id="SSF52172">
    <property type="entry name" value="CheY-like"/>
    <property type="match status" value="1"/>
</dbReference>
<feature type="domain" description="Histidine kinase" evidence="19">
    <location>
        <begin position="428"/>
        <end position="653"/>
    </location>
</feature>
<dbReference type="CDD" id="cd16922">
    <property type="entry name" value="HATPase_EvgS-ArcB-TorS-like"/>
    <property type="match status" value="1"/>
</dbReference>
<dbReference type="SUPFAM" id="SSF47384">
    <property type="entry name" value="Homodimeric domain of signal transducing histidine kinase"/>
    <property type="match status" value="1"/>
</dbReference>
<dbReference type="CDD" id="cd06225">
    <property type="entry name" value="HAMP"/>
    <property type="match status" value="1"/>
</dbReference>
<evidence type="ECO:0000256" key="3">
    <source>
        <dbReference type="ARBA" id="ARBA00012438"/>
    </source>
</evidence>
<keyword evidence="7 18" id="KW-0812">Transmembrane</keyword>
<evidence type="ECO:0000256" key="13">
    <source>
        <dbReference type="ARBA" id="ARBA00023136"/>
    </source>
</evidence>
<keyword evidence="5 17" id="KW-0597">Phosphoprotein</keyword>
<feature type="transmembrane region" description="Helical" evidence="18">
    <location>
        <begin position="163"/>
        <end position="185"/>
    </location>
</feature>
<evidence type="ECO:0000256" key="14">
    <source>
        <dbReference type="ARBA" id="ARBA00064003"/>
    </source>
</evidence>
<feature type="domain" description="HAMP" evidence="23">
    <location>
        <begin position="191"/>
        <end position="250"/>
    </location>
</feature>
<dbReference type="GO" id="GO:0005524">
    <property type="term" value="F:ATP binding"/>
    <property type="evidence" value="ECO:0007669"/>
    <property type="project" value="UniProtKB-KW"/>
</dbReference>
<feature type="domain" description="PAC" evidence="22">
    <location>
        <begin position="359"/>
        <end position="410"/>
    </location>
</feature>
<dbReference type="SUPFAM" id="SSF55874">
    <property type="entry name" value="ATPase domain of HSP90 chaperone/DNA topoisomerase II/histidine kinase"/>
    <property type="match status" value="1"/>
</dbReference>
<dbReference type="Gene3D" id="3.40.50.2300">
    <property type="match status" value="1"/>
</dbReference>
<dbReference type="AlphaFoldDB" id="A0A1Y0IEY7"/>
<evidence type="ECO:0000313" key="26">
    <source>
        <dbReference type="Proteomes" id="UP000196027"/>
    </source>
</evidence>
<evidence type="ECO:0000259" key="24">
    <source>
        <dbReference type="PROSITE" id="PS50894"/>
    </source>
</evidence>
<comment type="subunit">
    <text evidence="14">At low DSF concentrations, interacts with RpfF.</text>
</comment>
<dbReference type="InterPro" id="IPR036890">
    <property type="entry name" value="HATPase_C_sf"/>
</dbReference>
<dbReference type="InterPro" id="IPR003660">
    <property type="entry name" value="HAMP_dom"/>
</dbReference>
<dbReference type="InterPro" id="IPR011006">
    <property type="entry name" value="CheY-like_superfamily"/>
</dbReference>
<dbReference type="Gene3D" id="1.10.287.130">
    <property type="match status" value="1"/>
</dbReference>
<evidence type="ECO:0000256" key="5">
    <source>
        <dbReference type="ARBA" id="ARBA00022553"/>
    </source>
</evidence>
<evidence type="ECO:0000259" key="23">
    <source>
        <dbReference type="PROSITE" id="PS50885"/>
    </source>
</evidence>
<evidence type="ECO:0000259" key="21">
    <source>
        <dbReference type="PROSITE" id="PS50112"/>
    </source>
</evidence>
<dbReference type="PROSITE" id="PS50113">
    <property type="entry name" value="PAC"/>
    <property type="match status" value="1"/>
</dbReference>
<feature type="transmembrane region" description="Helical" evidence="18">
    <location>
        <begin position="12"/>
        <end position="34"/>
    </location>
</feature>
<dbReference type="Pfam" id="PF00072">
    <property type="entry name" value="Response_reg"/>
    <property type="match status" value="1"/>
</dbReference>
<dbReference type="Gene3D" id="3.30.450.20">
    <property type="entry name" value="PAS domain"/>
    <property type="match status" value="1"/>
</dbReference>
<dbReference type="Pfam" id="PF08447">
    <property type="entry name" value="PAS_3"/>
    <property type="match status" value="1"/>
</dbReference>
<dbReference type="Gene3D" id="3.30.565.10">
    <property type="entry name" value="Histidine kinase-like ATPase, C-terminal domain"/>
    <property type="match status" value="1"/>
</dbReference>
<evidence type="ECO:0000256" key="1">
    <source>
        <dbReference type="ARBA" id="ARBA00000085"/>
    </source>
</evidence>
<sequence length="1031" mass="116889">MISRLLNKTNSLSTQILLVVFSIYTILVLVMTGLQMTIEYQHEKETVLNELKQIQASFELGFSRALWEFNIPQIESLVKGVYSIPIVVGVQVRDQREDILQEVGAAISNMEIKTKQGELIESTDTVEGLFWKHHSVTWERNSEHFRVGTITLYSSSSIVLQRVIFGFVLIIFSSIFQFVIFYIVFLKVFNHMLKRPLNELTNITQQINLDNLEDVHPNLLTRVHTYGQNELTILQDALHEMTHKLLSSREERHRLFRDQREYLEREVQKRTQKIQHGENALRESEARLRALIETTRAVPFSFDLRTDRFTYIGSQIESLTGFPAQSWTDSHSWSNRIHPEEREIVMQQRLNTAQRQQDFQLEYRMLTHSGNIIWIRELIAVKHEQGDAHTLYGFMFNIDTEKAKEDELNIARETAEEASRAKSEFLANMSHEIRTPLNPIIALARLALKTDLSPQQRDYIEKISTSSRSLLRIINDILDFSKVEAGKLELEAIPFQLSHVLEPLKSVYQVRAEEKNLTFLIDLDHDVPPLLLGDPLRLEQVLSNLVSNAIKFTETGTITVSIEPDTTSLTTEPGQHLLRFTITDTGIGMTEAQKANLFQEFTQADSSTTRRFGGTGLGLSICQRLVRLMGGQIEAESKPGEGSQFSFNAAFGIPLEGASHLGSQSTHHVLDEPEPAWNAYFKPARILVVEDNETNQQVAQEVLQRVGLEVRIAVNGIDAVKKVYDEHFDLVLMDIQMPEMDGYQTTREIRQFSRFKSLPIIAMTAHAMRSDQEKCLAAGMNDHISKPIDPDALYQVLAQWLALDDSRSISESANSPAIPLEFPAHFTPGLDIKLGLAKIHNNGYLYRKLIAEFLEEHKQTADKLTDLLKQEDHEKATAMVHKIRGAAGNLGATKVFESATELEAVLIAGDDPEPAAFAFCEALTTVLVSASLLLDETENSAQQKTQDTPLSQPEIGQLLTLLHELSQHIKDASPQGVDLIPKIRLAFRGHCHSLLDELERHLDNFEFETATEDLHELSKALDKMVAQPVRH</sequence>
<dbReference type="PROSITE" id="PS50112">
    <property type="entry name" value="PAS"/>
    <property type="match status" value="1"/>
</dbReference>
<dbReference type="Proteomes" id="UP000196027">
    <property type="component" value="Chromosome"/>
</dbReference>
<dbReference type="SMART" id="SM00387">
    <property type="entry name" value="HATPase_c"/>
    <property type="match status" value="1"/>
</dbReference>
<dbReference type="FunFam" id="3.30.565.10:FF:000010">
    <property type="entry name" value="Sensor histidine kinase RcsC"/>
    <property type="match status" value="1"/>
</dbReference>
<dbReference type="PROSITE" id="PS50894">
    <property type="entry name" value="HPT"/>
    <property type="match status" value="1"/>
</dbReference>
<proteinExistence type="predicted"/>
<keyword evidence="6" id="KW-0808">Transferase</keyword>
<dbReference type="GO" id="GO:0000155">
    <property type="term" value="F:phosphorelay sensor kinase activity"/>
    <property type="evidence" value="ECO:0007669"/>
    <property type="project" value="InterPro"/>
</dbReference>
<evidence type="ECO:0000256" key="12">
    <source>
        <dbReference type="ARBA" id="ARBA00023012"/>
    </source>
</evidence>
<dbReference type="FunFam" id="1.10.287.130:FF:000002">
    <property type="entry name" value="Two-component osmosensing histidine kinase"/>
    <property type="match status" value="1"/>
</dbReference>
<evidence type="ECO:0000256" key="11">
    <source>
        <dbReference type="ARBA" id="ARBA00022989"/>
    </source>
</evidence>
<dbReference type="PROSITE" id="PS50885">
    <property type="entry name" value="HAMP"/>
    <property type="match status" value="1"/>
</dbReference>
<feature type="domain" description="HPt" evidence="24">
    <location>
        <begin position="842"/>
        <end position="941"/>
    </location>
</feature>
<evidence type="ECO:0000259" key="20">
    <source>
        <dbReference type="PROSITE" id="PS50110"/>
    </source>
</evidence>
<dbReference type="InterPro" id="IPR008207">
    <property type="entry name" value="Sig_transdc_His_kin_Hpt_dom"/>
</dbReference>
<keyword evidence="12" id="KW-0902">Two-component regulatory system</keyword>
<dbReference type="InterPro" id="IPR001789">
    <property type="entry name" value="Sig_transdc_resp-reg_receiver"/>
</dbReference>
<gene>
    <name evidence="25" type="ORF">OLMES_5108</name>
</gene>
<feature type="modified residue" description="Phosphohistidine" evidence="16">
    <location>
        <position position="881"/>
    </location>
</feature>
<dbReference type="GO" id="GO:0005886">
    <property type="term" value="C:plasma membrane"/>
    <property type="evidence" value="ECO:0007669"/>
    <property type="project" value="UniProtKB-SubCell"/>
</dbReference>
<keyword evidence="13 18" id="KW-0472">Membrane</keyword>
<dbReference type="Gene3D" id="1.20.120.160">
    <property type="entry name" value="HPT domain"/>
    <property type="match status" value="1"/>
</dbReference>
<dbReference type="OrthoDB" id="9797243at2"/>
<evidence type="ECO:0000256" key="18">
    <source>
        <dbReference type="SAM" id="Phobius"/>
    </source>
</evidence>
<comment type="catalytic activity">
    <reaction evidence="1">
        <text>ATP + protein L-histidine = ADP + protein N-phospho-L-histidine.</text>
        <dbReference type="EC" id="2.7.13.3"/>
    </reaction>
</comment>
<keyword evidence="8" id="KW-0547">Nucleotide-binding</keyword>
<dbReference type="CDD" id="cd17546">
    <property type="entry name" value="REC_hyHK_CKI1_RcsC-like"/>
    <property type="match status" value="1"/>
</dbReference>
<dbReference type="PROSITE" id="PS50110">
    <property type="entry name" value="RESPONSE_REGULATORY"/>
    <property type="match status" value="1"/>
</dbReference>
<dbReference type="CDD" id="cd00082">
    <property type="entry name" value="HisKA"/>
    <property type="match status" value="1"/>
</dbReference>